<dbReference type="EMBL" id="BFBB01000005">
    <property type="protein sequence ID" value="GBF50611.1"/>
    <property type="molecule type" value="Genomic_DNA"/>
</dbReference>
<evidence type="ECO:0000259" key="5">
    <source>
        <dbReference type="Pfam" id="PF02782"/>
    </source>
</evidence>
<evidence type="ECO:0000313" key="6">
    <source>
        <dbReference type="EMBL" id="GBF50611.1"/>
    </source>
</evidence>
<keyword evidence="3 6" id="KW-0418">Kinase</keyword>
<sequence>MKEDLILAYDVGTTGLKTCLFRFSERIELIASSLEEYPIYLNPDGGAEQNPEDWWNAMAKTTKQILNDPNLSKHEIIGISFCTQMQGLVLVDENFSPIRPAFSYMDQRARQEMKSGIQSGFCIQGFNLKKLLLSLWITGAVAGSVKDPIWKYKWVQTHEPLQFKKIKWWFDVKEYLLAKCTSKAVMTRDSAFATLLYDSRKGKGNWSETLCSLFGIQRNHLPTIINSDTKVGGLTQEAASHLGLNENIPVFGGGGDASLIGIGAGAVLNGDTHIYAGTSGWVSTRVKKRTVDLSARMASIVGVNEESYQYFGEQETSGKCLQWVKDHLALDEIDLYLEKKKITDGPEAIYESLFHFMFDSIKDVPPGSNGVIFTPWLHGNRSPFEDPNARGIFFNIGLHTGKRTLIRAVMEGILFHKRWLIESMEKKVKTSNRIRFVGGVARSELICQTLADITGKVIERIHHPENAGAFGAAAIVAKGLGRIENFEEIKSKIALKDIFYPNLSAKKIYDKNFQIFKSIYWKNKGLFALSNETIE</sequence>
<dbReference type="PANTHER" id="PTHR43095:SF2">
    <property type="entry name" value="GLUCONOKINASE"/>
    <property type="match status" value="1"/>
</dbReference>
<feature type="domain" description="Carbohydrate kinase FGGY N-terminal" evidence="4">
    <location>
        <begin position="6"/>
        <end position="259"/>
    </location>
</feature>
<reference evidence="6 7" key="1">
    <citation type="submission" date="2018-02" db="EMBL/GenBank/DDBJ databases">
        <title>Novel Leptospira species isolated from soil and water in Japan.</title>
        <authorList>
            <person name="Nakao R."/>
            <person name="Masuzawa T."/>
        </authorList>
    </citation>
    <scope>NUCLEOTIDE SEQUENCE [LARGE SCALE GENOMIC DNA]</scope>
    <source>
        <strain evidence="6 7">YH101</strain>
    </source>
</reference>
<evidence type="ECO:0000256" key="2">
    <source>
        <dbReference type="ARBA" id="ARBA00022679"/>
    </source>
</evidence>
<feature type="domain" description="Carbohydrate kinase FGGY C-terminal" evidence="5">
    <location>
        <begin position="275"/>
        <end position="476"/>
    </location>
</feature>
<dbReference type="InterPro" id="IPR043129">
    <property type="entry name" value="ATPase_NBD"/>
</dbReference>
<dbReference type="Pfam" id="PF00370">
    <property type="entry name" value="FGGY_N"/>
    <property type="match status" value="1"/>
</dbReference>
<dbReference type="GO" id="GO:0005975">
    <property type="term" value="P:carbohydrate metabolic process"/>
    <property type="evidence" value="ECO:0007669"/>
    <property type="project" value="InterPro"/>
</dbReference>
<comment type="similarity">
    <text evidence="1">Belongs to the FGGY kinase family.</text>
</comment>
<protein>
    <submittedName>
        <fullName evidence="6">Sugar (Pentulose and hexulose) kinase</fullName>
    </submittedName>
</protein>
<dbReference type="Gene3D" id="3.30.420.40">
    <property type="match status" value="2"/>
</dbReference>
<dbReference type="InterPro" id="IPR050406">
    <property type="entry name" value="FGGY_Carb_Kinase"/>
</dbReference>
<dbReference type="Pfam" id="PF02782">
    <property type="entry name" value="FGGY_C"/>
    <property type="match status" value="1"/>
</dbReference>
<name>A0A2P2E148_9LEPT</name>
<evidence type="ECO:0000256" key="3">
    <source>
        <dbReference type="ARBA" id="ARBA00022777"/>
    </source>
</evidence>
<dbReference type="InterPro" id="IPR018485">
    <property type="entry name" value="FGGY_C"/>
</dbReference>
<evidence type="ECO:0000256" key="1">
    <source>
        <dbReference type="ARBA" id="ARBA00009156"/>
    </source>
</evidence>
<gene>
    <name evidence="6" type="ORF">LPTSP4_21370</name>
</gene>
<dbReference type="GO" id="GO:0016301">
    <property type="term" value="F:kinase activity"/>
    <property type="evidence" value="ECO:0007669"/>
    <property type="project" value="UniProtKB-KW"/>
</dbReference>
<dbReference type="InterPro" id="IPR000577">
    <property type="entry name" value="Carb_kinase_FGGY"/>
</dbReference>
<evidence type="ECO:0000313" key="7">
    <source>
        <dbReference type="Proteomes" id="UP000245133"/>
    </source>
</evidence>
<dbReference type="CDD" id="cd07805">
    <property type="entry name" value="ASKHA_NBD_FGGY_CvXK-like"/>
    <property type="match status" value="1"/>
</dbReference>
<organism evidence="6 7">
    <name type="scientific">Leptospira ryugenii</name>
    <dbReference type="NCBI Taxonomy" id="1917863"/>
    <lineage>
        <taxon>Bacteria</taxon>
        <taxon>Pseudomonadati</taxon>
        <taxon>Spirochaetota</taxon>
        <taxon>Spirochaetia</taxon>
        <taxon>Leptospirales</taxon>
        <taxon>Leptospiraceae</taxon>
        <taxon>Leptospira</taxon>
    </lineage>
</organism>
<dbReference type="PANTHER" id="PTHR43095">
    <property type="entry name" value="SUGAR KINASE"/>
    <property type="match status" value="1"/>
</dbReference>
<proteinExistence type="inferred from homology"/>
<dbReference type="Proteomes" id="UP000245133">
    <property type="component" value="Unassembled WGS sequence"/>
</dbReference>
<dbReference type="RefSeq" id="WP_108976574.1">
    <property type="nucleotide sequence ID" value="NZ_BFBB01000005.1"/>
</dbReference>
<dbReference type="AlphaFoldDB" id="A0A2P2E148"/>
<dbReference type="OrthoDB" id="9805576at2"/>
<dbReference type="PIRSF" id="PIRSF000538">
    <property type="entry name" value="GlpK"/>
    <property type="match status" value="1"/>
</dbReference>
<accession>A0A2P2E148</accession>
<dbReference type="SUPFAM" id="SSF53067">
    <property type="entry name" value="Actin-like ATPase domain"/>
    <property type="match status" value="2"/>
</dbReference>
<dbReference type="InterPro" id="IPR018484">
    <property type="entry name" value="FGGY_N"/>
</dbReference>
<keyword evidence="7" id="KW-1185">Reference proteome</keyword>
<comment type="caution">
    <text evidence="6">The sequence shown here is derived from an EMBL/GenBank/DDBJ whole genome shotgun (WGS) entry which is preliminary data.</text>
</comment>
<keyword evidence="2" id="KW-0808">Transferase</keyword>
<evidence type="ECO:0000259" key="4">
    <source>
        <dbReference type="Pfam" id="PF00370"/>
    </source>
</evidence>